<gene>
    <name evidence="4" type="primary">106077024</name>
</gene>
<dbReference type="STRING" id="6526.A0A2C9LBF6"/>
<dbReference type="InterPro" id="IPR011625">
    <property type="entry name" value="A2M_N_BRD"/>
</dbReference>
<feature type="domain" description="Alpha-2-macroglobulin bait region" evidence="3">
    <location>
        <begin position="1"/>
        <end position="74"/>
    </location>
</feature>
<proteinExistence type="predicted"/>
<reference evidence="4" key="1">
    <citation type="submission" date="2020-05" db="UniProtKB">
        <authorList>
            <consortium name="EnsemblMetazoa"/>
        </authorList>
    </citation>
    <scope>IDENTIFICATION</scope>
    <source>
        <strain evidence="4">BB02</strain>
    </source>
</reference>
<accession>A0A2C9LBF6</accession>
<keyword evidence="2" id="KW-0882">Thioester bond</keyword>
<evidence type="ECO:0000313" key="4">
    <source>
        <dbReference type="EnsemblMetazoa" id="BGLB029289-PA"/>
    </source>
</evidence>
<dbReference type="EnsemblMetazoa" id="BGLB029289-RA">
    <property type="protein sequence ID" value="BGLB029289-PA"/>
    <property type="gene ID" value="BGLB029289"/>
</dbReference>
<keyword evidence="1" id="KW-0732">Signal</keyword>
<organism evidence="4 5">
    <name type="scientific">Biomphalaria glabrata</name>
    <name type="common">Bloodfluke planorb</name>
    <name type="synonym">Freshwater snail</name>
    <dbReference type="NCBI Taxonomy" id="6526"/>
    <lineage>
        <taxon>Eukaryota</taxon>
        <taxon>Metazoa</taxon>
        <taxon>Spiralia</taxon>
        <taxon>Lophotrochozoa</taxon>
        <taxon>Mollusca</taxon>
        <taxon>Gastropoda</taxon>
        <taxon>Heterobranchia</taxon>
        <taxon>Euthyneura</taxon>
        <taxon>Panpulmonata</taxon>
        <taxon>Hygrophila</taxon>
        <taxon>Lymnaeoidea</taxon>
        <taxon>Planorbidae</taxon>
        <taxon>Biomphalaria</taxon>
    </lineage>
</organism>
<dbReference type="InterPro" id="IPR050473">
    <property type="entry name" value="A2M/Complement_sys"/>
</dbReference>
<dbReference type="Gene3D" id="2.20.130.20">
    <property type="match status" value="1"/>
</dbReference>
<name>A0A2C9LBF6_BIOGL</name>
<dbReference type="AlphaFoldDB" id="A0A2C9LBF6"/>
<evidence type="ECO:0000313" key="5">
    <source>
        <dbReference type="Proteomes" id="UP000076420"/>
    </source>
</evidence>
<evidence type="ECO:0000256" key="1">
    <source>
        <dbReference type="ARBA" id="ARBA00022729"/>
    </source>
</evidence>
<evidence type="ECO:0000259" key="3">
    <source>
        <dbReference type="Pfam" id="PF07703"/>
    </source>
</evidence>
<dbReference type="Pfam" id="PF07703">
    <property type="entry name" value="A2M_BRD"/>
    <property type="match status" value="1"/>
</dbReference>
<evidence type="ECO:0000256" key="2">
    <source>
        <dbReference type="ARBA" id="ARBA00022966"/>
    </source>
</evidence>
<dbReference type="KEGG" id="bgt:106077024"/>
<dbReference type="VEuPathDB" id="VectorBase:BGLB029289"/>
<protein>
    <recommendedName>
        <fullName evidence="3">Alpha-2-macroglobulin bait region domain-containing protein</fullName>
    </recommendedName>
</protein>
<dbReference type="Proteomes" id="UP000076420">
    <property type="component" value="Unassembled WGS sequence"/>
</dbReference>
<dbReference type="Gene3D" id="2.60.40.1930">
    <property type="match status" value="1"/>
</dbReference>
<dbReference type="PANTHER" id="PTHR11412">
    <property type="entry name" value="MACROGLOBULIN / COMPLEMENT"/>
    <property type="match status" value="1"/>
</dbReference>
<sequence length="91" mass="9988">MAPNARIVVYYVRDDGEIVTDSISFDISGVFKNKVSIDLDKTDVEPGDDVTLTVKADPDSTAYCLAIDQSVLLLKRGNDVTDNDVRLQPKV</sequence>
<dbReference type="PANTHER" id="PTHR11412:SF136">
    <property type="entry name" value="CD109 ANTIGEN"/>
    <property type="match status" value="1"/>
</dbReference>